<reference evidence="1 2" key="1">
    <citation type="journal article" date="2019" name="Genome Biol. Evol.">
        <title>Insights into the evolution of the New World diploid cottons (Gossypium, subgenus Houzingenia) based on genome sequencing.</title>
        <authorList>
            <person name="Grover C.E."/>
            <person name="Arick M.A. 2nd"/>
            <person name="Thrash A."/>
            <person name="Conover J.L."/>
            <person name="Sanders W.S."/>
            <person name="Peterson D.G."/>
            <person name="Frelichowski J.E."/>
            <person name="Scheffler J.A."/>
            <person name="Scheffler B.E."/>
            <person name="Wendel J.F."/>
        </authorList>
    </citation>
    <scope>NUCLEOTIDE SEQUENCE [LARGE SCALE GENOMIC DNA]</scope>
    <source>
        <strain evidence="1">0</strain>
        <tissue evidence="1">Leaf</tissue>
    </source>
</reference>
<dbReference type="AlphaFoldDB" id="A0A7J9I7S6"/>
<keyword evidence="2" id="KW-1185">Reference proteome</keyword>
<name>A0A7J9I7S6_9ROSI</name>
<dbReference type="EMBL" id="JABFAD010220327">
    <property type="protein sequence ID" value="MBA0818179.1"/>
    <property type="molecule type" value="Genomic_DNA"/>
</dbReference>
<proteinExistence type="predicted"/>
<dbReference type="OrthoDB" id="1000830at2759"/>
<dbReference type="Proteomes" id="UP000593560">
    <property type="component" value="Unassembled WGS sequence"/>
</dbReference>
<evidence type="ECO:0000313" key="1">
    <source>
        <dbReference type="EMBL" id="MBA0818179.1"/>
    </source>
</evidence>
<sequence>MADKWSTVVVLRWLSSERITMGDGFLTIIDLWESVLSLDAILWGIRDDLMIALDRGSNRLIILLDNQEAVQAIQGSSTKALNSALVRRI</sequence>
<evidence type="ECO:0008006" key="3">
    <source>
        <dbReference type="Google" id="ProtNLM"/>
    </source>
</evidence>
<gene>
    <name evidence="1" type="ORF">Gohar_021737</name>
</gene>
<protein>
    <recommendedName>
        <fullName evidence="3">RNase H type-1 domain-containing protein</fullName>
    </recommendedName>
</protein>
<evidence type="ECO:0000313" key="2">
    <source>
        <dbReference type="Proteomes" id="UP000593560"/>
    </source>
</evidence>
<organism evidence="1 2">
    <name type="scientific">Gossypium harknessii</name>
    <dbReference type="NCBI Taxonomy" id="34285"/>
    <lineage>
        <taxon>Eukaryota</taxon>
        <taxon>Viridiplantae</taxon>
        <taxon>Streptophyta</taxon>
        <taxon>Embryophyta</taxon>
        <taxon>Tracheophyta</taxon>
        <taxon>Spermatophyta</taxon>
        <taxon>Magnoliopsida</taxon>
        <taxon>eudicotyledons</taxon>
        <taxon>Gunneridae</taxon>
        <taxon>Pentapetalae</taxon>
        <taxon>rosids</taxon>
        <taxon>malvids</taxon>
        <taxon>Malvales</taxon>
        <taxon>Malvaceae</taxon>
        <taxon>Malvoideae</taxon>
        <taxon>Gossypium</taxon>
    </lineage>
</organism>
<accession>A0A7J9I7S6</accession>
<comment type="caution">
    <text evidence="1">The sequence shown here is derived from an EMBL/GenBank/DDBJ whole genome shotgun (WGS) entry which is preliminary data.</text>
</comment>